<dbReference type="STRING" id="490629.SAMN05216266_13512"/>
<name>A0A1I1CLP0_9PSEU</name>
<feature type="chain" id="PRO_5038597169" description="Lipoprotein" evidence="1">
    <location>
        <begin position="18"/>
        <end position="163"/>
    </location>
</feature>
<keyword evidence="3" id="KW-1185">Reference proteome</keyword>
<feature type="signal peptide" evidence="1">
    <location>
        <begin position="1"/>
        <end position="17"/>
    </location>
</feature>
<evidence type="ECO:0000313" key="2">
    <source>
        <dbReference type="EMBL" id="SFB63444.1"/>
    </source>
</evidence>
<protein>
    <recommendedName>
        <fullName evidence="4">Lipoprotein</fullName>
    </recommendedName>
</protein>
<proteinExistence type="predicted"/>
<dbReference type="AlphaFoldDB" id="A0A1I1CLP0"/>
<dbReference type="EMBL" id="FOKG01000035">
    <property type="protein sequence ID" value="SFB63444.1"/>
    <property type="molecule type" value="Genomic_DNA"/>
</dbReference>
<dbReference type="Proteomes" id="UP000243799">
    <property type="component" value="Unassembled WGS sequence"/>
</dbReference>
<reference evidence="3" key="1">
    <citation type="submission" date="2016-10" db="EMBL/GenBank/DDBJ databases">
        <authorList>
            <person name="Varghese N."/>
            <person name="Submissions S."/>
        </authorList>
    </citation>
    <scope>NUCLEOTIDE SEQUENCE [LARGE SCALE GENOMIC DNA]</scope>
    <source>
        <strain evidence="3">CGMCC 4.3568</strain>
    </source>
</reference>
<sequence length="163" mass="17086">MTRGACAALLALVPVLAACGADRAPDSADCTRVSSLWSSGQPLAQLNHETPPPIPDTVTDVHATVLPPEPGITEIPAGESTLARPDAEVPTLVAIGRMSGAVSTTKSEFEQILAERDWRAGSGSESKSGGELRRFSQAYEGQDVTGSVVVLDCGEPWYLVSQR</sequence>
<keyword evidence="1" id="KW-0732">Signal</keyword>
<gene>
    <name evidence="2" type="ORF">SAMN05216266_13512</name>
</gene>
<evidence type="ECO:0008006" key="4">
    <source>
        <dbReference type="Google" id="ProtNLM"/>
    </source>
</evidence>
<dbReference type="PROSITE" id="PS51257">
    <property type="entry name" value="PROKAR_LIPOPROTEIN"/>
    <property type="match status" value="1"/>
</dbReference>
<organism evidence="2 3">
    <name type="scientific">Amycolatopsis marina</name>
    <dbReference type="NCBI Taxonomy" id="490629"/>
    <lineage>
        <taxon>Bacteria</taxon>
        <taxon>Bacillati</taxon>
        <taxon>Actinomycetota</taxon>
        <taxon>Actinomycetes</taxon>
        <taxon>Pseudonocardiales</taxon>
        <taxon>Pseudonocardiaceae</taxon>
        <taxon>Amycolatopsis</taxon>
    </lineage>
</organism>
<dbReference type="RefSeq" id="WP_091679478.1">
    <property type="nucleotide sequence ID" value="NZ_FOKG01000035.1"/>
</dbReference>
<evidence type="ECO:0000256" key="1">
    <source>
        <dbReference type="SAM" id="SignalP"/>
    </source>
</evidence>
<accession>A0A1I1CLP0</accession>
<dbReference type="OrthoDB" id="3692084at2"/>
<evidence type="ECO:0000313" key="3">
    <source>
        <dbReference type="Proteomes" id="UP000243799"/>
    </source>
</evidence>